<evidence type="ECO:0000313" key="2">
    <source>
        <dbReference type="Proteomes" id="UP000281985"/>
    </source>
</evidence>
<dbReference type="OrthoDB" id="1121874at2"/>
<name>A0A3M0G378_9FLAO</name>
<gene>
    <name evidence="1" type="ORF">EAX61_09760</name>
</gene>
<comment type="caution">
    <text evidence="1">The sequence shown here is derived from an EMBL/GenBank/DDBJ whole genome shotgun (WGS) entry which is preliminary data.</text>
</comment>
<evidence type="ECO:0008006" key="3">
    <source>
        <dbReference type="Google" id="ProtNLM"/>
    </source>
</evidence>
<accession>A0A3M0G378</accession>
<sequence>MRQSLFLITALCIMLGCQQRTLSPEDAVTQYYNGFASGDYNEVKSVIDDSITLVAGDYVMPFSKESYYEQFKWDSIFQPKYELVSIEKQNDDIIATTTLSTIKHKFLKNDPMSCSYKISFKEGAISRIQELNCPDADWKTWAQRRDSLLSWINQNHPELDGFINDLTMRGAQNYLKAIDLYTTRKNTLQNKPL</sequence>
<reference evidence="1 2" key="1">
    <citation type="submission" date="2018-10" db="EMBL/GenBank/DDBJ databases">
        <title>Dokdonia luteus sp. nov., isolated from sea water.</title>
        <authorList>
            <person name="Zhou L.Y."/>
            <person name="Du Z.J."/>
        </authorList>
    </citation>
    <scope>NUCLEOTIDE SEQUENCE [LARGE SCALE GENOMIC DNA]</scope>
    <source>
        <strain evidence="1 2">SH27</strain>
    </source>
</reference>
<keyword evidence="2" id="KW-1185">Reference proteome</keyword>
<dbReference type="Proteomes" id="UP000281985">
    <property type="component" value="Unassembled WGS sequence"/>
</dbReference>
<proteinExistence type="predicted"/>
<protein>
    <recommendedName>
        <fullName evidence="3">Nuclear transport factor 2 family protein</fullName>
    </recommendedName>
</protein>
<organism evidence="1 2">
    <name type="scientific">Dokdonia sinensis</name>
    <dbReference type="NCBI Taxonomy" id="2479847"/>
    <lineage>
        <taxon>Bacteria</taxon>
        <taxon>Pseudomonadati</taxon>
        <taxon>Bacteroidota</taxon>
        <taxon>Flavobacteriia</taxon>
        <taxon>Flavobacteriales</taxon>
        <taxon>Flavobacteriaceae</taxon>
        <taxon>Dokdonia</taxon>
    </lineage>
</organism>
<dbReference type="Gene3D" id="3.10.450.50">
    <property type="match status" value="1"/>
</dbReference>
<dbReference type="PROSITE" id="PS51257">
    <property type="entry name" value="PROKAR_LIPOPROTEIN"/>
    <property type="match status" value="1"/>
</dbReference>
<dbReference type="RefSeq" id="WP_121917540.1">
    <property type="nucleotide sequence ID" value="NZ_REFV01000008.1"/>
</dbReference>
<dbReference type="EMBL" id="REFV01000008">
    <property type="protein sequence ID" value="RMB58617.1"/>
    <property type="molecule type" value="Genomic_DNA"/>
</dbReference>
<dbReference type="AlphaFoldDB" id="A0A3M0G378"/>
<evidence type="ECO:0000313" key="1">
    <source>
        <dbReference type="EMBL" id="RMB58617.1"/>
    </source>
</evidence>